<evidence type="ECO:0000256" key="1">
    <source>
        <dbReference type="ARBA" id="ARBA00010630"/>
    </source>
</evidence>
<accession>A0A5E8BP32</accession>
<dbReference type="Gene3D" id="1.10.510.10">
    <property type="entry name" value="Transferase(Phosphotransferase) domain 1"/>
    <property type="match status" value="1"/>
</dbReference>
<dbReference type="GeneID" id="43581914"/>
<dbReference type="Gene3D" id="3.30.200.20">
    <property type="entry name" value="Phosphorylase Kinase, domain 1"/>
    <property type="match status" value="1"/>
</dbReference>
<comment type="subunit">
    <text evidence="2">Component of the EKC/KEOPS complex composed of at least BUD32, CGI121, GON7, KAE1 and PCC1; the whole complex dimerizes.</text>
</comment>
<evidence type="ECO:0000256" key="7">
    <source>
        <dbReference type="ARBA" id="ARBA00022741"/>
    </source>
</evidence>
<dbReference type="GO" id="GO:0070525">
    <property type="term" value="P:tRNA threonylcarbamoyladenosine metabolic process"/>
    <property type="evidence" value="ECO:0007669"/>
    <property type="project" value="TreeGrafter"/>
</dbReference>
<keyword evidence="8" id="KW-0418">Kinase</keyword>
<evidence type="ECO:0000256" key="3">
    <source>
        <dbReference type="ARBA" id="ARBA00012513"/>
    </source>
</evidence>
<reference evidence="15 16" key="1">
    <citation type="submission" date="2019-09" db="EMBL/GenBank/DDBJ databases">
        <authorList>
            <person name="Brejova B."/>
        </authorList>
    </citation>
    <scope>NUCLEOTIDE SEQUENCE [LARGE SCALE GENOMIC DNA]</scope>
</reference>
<dbReference type="EMBL" id="CABVLU010000002">
    <property type="protein sequence ID" value="VVT51438.1"/>
    <property type="molecule type" value="Genomic_DNA"/>
</dbReference>
<comment type="catalytic activity">
    <reaction evidence="13">
        <text>L-seryl-[protein] + ATP = O-phospho-L-seryl-[protein] + ADP + H(+)</text>
        <dbReference type="Rhea" id="RHEA:17989"/>
        <dbReference type="Rhea" id="RHEA-COMP:9863"/>
        <dbReference type="Rhea" id="RHEA-COMP:11604"/>
        <dbReference type="ChEBI" id="CHEBI:15378"/>
        <dbReference type="ChEBI" id="CHEBI:29999"/>
        <dbReference type="ChEBI" id="CHEBI:30616"/>
        <dbReference type="ChEBI" id="CHEBI:83421"/>
        <dbReference type="ChEBI" id="CHEBI:456216"/>
        <dbReference type="EC" id="2.7.11.1"/>
    </reaction>
</comment>
<evidence type="ECO:0000256" key="12">
    <source>
        <dbReference type="ARBA" id="ARBA00047899"/>
    </source>
</evidence>
<evidence type="ECO:0000256" key="4">
    <source>
        <dbReference type="ARBA" id="ARBA00013948"/>
    </source>
</evidence>
<evidence type="ECO:0000259" key="14">
    <source>
        <dbReference type="PROSITE" id="PS50011"/>
    </source>
</evidence>
<keyword evidence="6" id="KW-0808">Transferase</keyword>
<protein>
    <recommendedName>
        <fullName evidence="5">EKC/KEOPS complex subunit BUD32</fullName>
        <ecNumber evidence="3">2.7.11.1</ecNumber>
    </recommendedName>
    <alternativeName>
        <fullName evidence="10 11">Atypical Serine/threonine protein kinase BUD32</fullName>
    </alternativeName>
    <alternativeName>
        <fullName evidence="4">EKC/KEOPS complex subunit bud32</fullName>
    </alternativeName>
</protein>
<dbReference type="RefSeq" id="XP_031853705.1">
    <property type="nucleotide sequence ID" value="XM_031997814.1"/>
</dbReference>
<keyword evidence="9" id="KW-0067">ATP-binding</keyword>
<comment type="similarity">
    <text evidence="1">Belongs to the protein kinase superfamily. BUD32 family.</text>
</comment>
<feature type="domain" description="Protein kinase" evidence="14">
    <location>
        <begin position="16"/>
        <end position="312"/>
    </location>
</feature>
<dbReference type="PANTHER" id="PTHR12209">
    <property type="entry name" value="NON-SPECIFIC SERINE/THREONINE PROTEIN KINASE"/>
    <property type="match status" value="1"/>
</dbReference>
<name>A0A5E8BP32_9ASCO</name>
<dbReference type="Proteomes" id="UP000398389">
    <property type="component" value="Unassembled WGS sequence"/>
</dbReference>
<evidence type="ECO:0000256" key="2">
    <source>
        <dbReference type="ARBA" id="ARBA00011534"/>
    </source>
</evidence>
<evidence type="ECO:0000256" key="5">
    <source>
        <dbReference type="ARBA" id="ARBA00019973"/>
    </source>
</evidence>
<dbReference type="GO" id="GO:0005524">
    <property type="term" value="F:ATP binding"/>
    <property type="evidence" value="ECO:0007669"/>
    <property type="project" value="UniProtKB-KW"/>
</dbReference>
<dbReference type="OrthoDB" id="3399at2759"/>
<evidence type="ECO:0000313" key="16">
    <source>
        <dbReference type="Proteomes" id="UP000398389"/>
    </source>
</evidence>
<evidence type="ECO:0000313" key="15">
    <source>
        <dbReference type="EMBL" id="VVT51438.1"/>
    </source>
</evidence>
<keyword evidence="7" id="KW-0547">Nucleotide-binding</keyword>
<evidence type="ECO:0000256" key="10">
    <source>
        <dbReference type="ARBA" id="ARBA00030980"/>
    </source>
</evidence>
<organism evidence="15 16">
    <name type="scientific">Magnusiomyces paraingens</name>
    <dbReference type="NCBI Taxonomy" id="2606893"/>
    <lineage>
        <taxon>Eukaryota</taxon>
        <taxon>Fungi</taxon>
        <taxon>Dikarya</taxon>
        <taxon>Ascomycota</taxon>
        <taxon>Saccharomycotina</taxon>
        <taxon>Dipodascomycetes</taxon>
        <taxon>Dipodascales</taxon>
        <taxon>Dipodascaceae</taxon>
        <taxon>Magnusiomyces</taxon>
    </lineage>
</organism>
<dbReference type="GO" id="GO:0005634">
    <property type="term" value="C:nucleus"/>
    <property type="evidence" value="ECO:0007669"/>
    <property type="project" value="TreeGrafter"/>
</dbReference>
<sequence length="312" mass="35017">MTEKLEAQLKNILSDGIPITRVSQGAEAIVFRTNVHPYLNSFLTNEPDRLESSRLPPHAHSFIIKYRPPKAYRHPTLDKTLTKHRTLAEARLLQKLSAAGINVPGIIHVDFRQGIIWMEDIIGPSTAKSTDIKDEMRGSLKNWIWDYEKEHGETSISADTEGNPQNKYIKTLIVRVGQEIGKLHMTDTVHGDLTTSNILLRPNTVPLTQNVETAPKKQKADNDLELEPVLIDFGLGSYSTLAEDKAVDLYVLERAVGSTHPVNSELYSSWLLDGYVSYCQSDKKGSGPAKIKEVLRKLQDVRLRGRKRSMVG</sequence>
<evidence type="ECO:0000256" key="9">
    <source>
        <dbReference type="ARBA" id="ARBA00022840"/>
    </source>
</evidence>
<evidence type="ECO:0000256" key="13">
    <source>
        <dbReference type="ARBA" id="ARBA00048679"/>
    </source>
</evidence>
<proteinExistence type="inferred from homology"/>
<dbReference type="GO" id="GO:0004674">
    <property type="term" value="F:protein serine/threonine kinase activity"/>
    <property type="evidence" value="ECO:0007669"/>
    <property type="project" value="UniProtKB-EC"/>
</dbReference>
<keyword evidence="16" id="KW-1185">Reference proteome</keyword>
<comment type="catalytic activity">
    <reaction evidence="12">
        <text>L-threonyl-[protein] + ATP = O-phospho-L-threonyl-[protein] + ADP + H(+)</text>
        <dbReference type="Rhea" id="RHEA:46608"/>
        <dbReference type="Rhea" id="RHEA-COMP:11060"/>
        <dbReference type="Rhea" id="RHEA-COMP:11605"/>
        <dbReference type="ChEBI" id="CHEBI:15378"/>
        <dbReference type="ChEBI" id="CHEBI:30013"/>
        <dbReference type="ChEBI" id="CHEBI:30616"/>
        <dbReference type="ChEBI" id="CHEBI:61977"/>
        <dbReference type="ChEBI" id="CHEBI:456216"/>
        <dbReference type="EC" id="2.7.11.1"/>
    </reaction>
</comment>
<dbReference type="AlphaFoldDB" id="A0A5E8BP32"/>
<dbReference type="PROSITE" id="PS50011">
    <property type="entry name" value="PROTEIN_KINASE_DOM"/>
    <property type="match status" value="1"/>
</dbReference>
<dbReference type="EC" id="2.7.11.1" evidence="3"/>
<dbReference type="SUPFAM" id="SSF56112">
    <property type="entry name" value="Protein kinase-like (PK-like)"/>
    <property type="match status" value="1"/>
</dbReference>
<dbReference type="PANTHER" id="PTHR12209:SF0">
    <property type="entry name" value="EKC_KEOPS COMPLEX SUBUNIT TP53RK"/>
    <property type="match status" value="1"/>
</dbReference>
<evidence type="ECO:0000256" key="11">
    <source>
        <dbReference type="ARBA" id="ARBA00033194"/>
    </source>
</evidence>
<evidence type="ECO:0000256" key="6">
    <source>
        <dbReference type="ARBA" id="ARBA00022679"/>
    </source>
</evidence>
<dbReference type="GO" id="GO:0000408">
    <property type="term" value="C:EKC/KEOPS complex"/>
    <property type="evidence" value="ECO:0007669"/>
    <property type="project" value="TreeGrafter"/>
</dbReference>
<dbReference type="InterPro" id="IPR011009">
    <property type="entry name" value="Kinase-like_dom_sf"/>
</dbReference>
<evidence type="ECO:0000256" key="8">
    <source>
        <dbReference type="ARBA" id="ARBA00022777"/>
    </source>
</evidence>
<dbReference type="GO" id="GO:0005829">
    <property type="term" value="C:cytosol"/>
    <property type="evidence" value="ECO:0007669"/>
    <property type="project" value="TreeGrafter"/>
</dbReference>
<dbReference type="InterPro" id="IPR000719">
    <property type="entry name" value="Prot_kinase_dom"/>
</dbReference>
<gene>
    <name evidence="15" type="ORF">SAPINGB_P003096</name>
</gene>